<evidence type="ECO:0000256" key="2">
    <source>
        <dbReference type="ARBA" id="ARBA00023015"/>
    </source>
</evidence>
<dbReference type="PROSITE" id="PS50931">
    <property type="entry name" value="HTH_LYSR"/>
    <property type="match status" value="1"/>
</dbReference>
<evidence type="ECO:0000259" key="5">
    <source>
        <dbReference type="PROSITE" id="PS50931"/>
    </source>
</evidence>
<dbReference type="InterPro" id="IPR058163">
    <property type="entry name" value="LysR-type_TF_proteobact-type"/>
</dbReference>
<dbReference type="Pfam" id="PF00126">
    <property type="entry name" value="HTH_1"/>
    <property type="match status" value="1"/>
</dbReference>
<evidence type="ECO:0000256" key="3">
    <source>
        <dbReference type="ARBA" id="ARBA00023125"/>
    </source>
</evidence>
<dbReference type="GO" id="GO:0003700">
    <property type="term" value="F:DNA-binding transcription factor activity"/>
    <property type="evidence" value="ECO:0007669"/>
    <property type="project" value="InterPro"/>
</dbReference>
<comment type="caution">
    <text evidence="6">The sequence shown here is derived from an EMBL/GenBank/DDBJ whole genome shotgun (WGS) entry which is preliminary data.</text>
</comment>
<dbReference type="Proteomes" id="UP000028643">
    <property type="component" value="Unassembled WGS sequence"/>
</dbReference>
<dbReference type="SUPFAM" id="SSF46785">
    <property type="entry name" value="Winged helix' DNA-binding domain"/>
    <property type="match status" value="1"/>
</dbReference>
<feature type="domain" description="HTH lysR-type" evidence="5">
    <location>
        <begin position="1"/>
        <end position="59"/>
    </location>
</feature>
<dbReference type="PANTHER" id="PTHR30537">
    <property type="entry name" value="HTH-TYPE TRANSCRIPTIONAL REGULATOR"/>
    <property type="match status" value="1"/>
</dbReference>
<proteinExistence type="inferred from homology"/>
<keyword evidence="4" id="KW-0804">Transcription</keyword>
<dbReference type="InterPro" id="IPR000847">
    <property type="entry name" value="LysR_HTH_N"/>
</dbReference>
<dbReference type="RefSeq" id="WP_020292301.1">
    <property type="nucleotide sequence ID" value="NZ_JPQT01000130.1"/>
</dbReference>
<organism evidence="6 7">
    <name type="scientific">Pseudomonas syringae</name>
    <dbReference type="NCBI Taxonomy" id="317"/>
    <lineage>
        <taxon>Bacteria</taxon>
        <taxon>Pseudomonadati</taxon>
        <taxon>Pseudomonadota</taxon>
        <taxon>Gammaproteobacteria</taxon>
        <taxon>Pseudomonadales</taxon>
        <taxon>Pseudomonadaceae</taxon>
        <taxon>Pseudomonas</taxon>
    </lineage>
</organism>
<dbReference type="Pfam" id="PF03466">
    <property type="entry name" value="LysR_substrate"/>
    <property type="match status" value="1"/>
</dbReference>
<dbReference type="PRINTS" id="PR00039">
    <property type="entry name" value="HTHLYSR"/>
</dbReference>
<comment type="similarity">
    <text evidence="1">Belongs to the LysR transcriptional regulatory family.</text>
</comment>
<reference evidence="6 7" key="1">
    <citation type="submission" date="2014-07" db="EMBL/GenBank/DDBJ databases">
        <title>Draft Genome Sequences of Environmental Pseudomonas syringae strains.</title>
        <authorList>
            <person name="Baltrus D.A."/>
            <person name="Berge O."/>
            <person name="Morris C."/>
        </authorList>
    </citation>
    <scope>NUCLEOTIDE SEQUENCE [LARGE SCALE GENOMIC DNA]</scope>
    <source>
        <strain evidence="6 7">CEB003</strain>
    </source>
</reference>
<accession>A0A085UVG7</accession>
<dbReference type="PANTHER" id="PTHR30537:SF80">
    <property type="entry name" value="TRANSCRIPTIONAL REGULATOR"/>
    <property type="match status" value="1"/>
</dbReference>
<dbReference type="InterPro" id="IPR036388">
    <property type="entry name" value="WH-like_DNA-bd_sf"/>
</dbReference>
<dbReference type="Gene3D" id="3.40.190.290">
    <property type="match status" value="1"/>
</dbReference>
<name>A0A085UVG7_PSESX</name>
<dbReference type="EMBL" id="JPQT01000130">
    <property type="protein sequence ID" value="KFE47180.1"/>
    <property type="molecule type" value="Genomic_DNA"/>
</dbReference>
<keyword evidence="3" id="KW-0238">DNA-binding</keyword>
<dbReference type="CDD" id="cd08422">
    <property type="entry name" value="PBP2_CrgA_like"/>
    <property type="match status" value="1"/>
</dbReference>
<dbReference type="PATRIC" id="fig|317.174.peg.4889"/>
<evidence type="ECO:0000313" key="6">
    <source>
        <dbReference type="EMBL" id="KFE47180.1"/>
    </source>
</evidence>
<dbReference type="FunFam" id="3.40.190.290:FF:000001">
    <property type="entry name" value="Transcriptional regulator, LysR family"/>
    <property type="match status" value="1"/>
</dbReference>
<keyword evidence="2" id="KW-0805">Transcription regulation</keyword>
<gene>
    <name evidence="6" type="ORF">IV02_23910</name>
</gene>
<evidence type="ECO:0000313" key="7">
    <source>
        <dbReference type="Proteomes" id="UP000028643"/>
    </source>
</evidence>
<sequence length="301" mass="33617">MDTLEAMAIFIRVVERGSFSAVAREVGFSQPTISKQIGALEKRLGGRLFARSTRNLCLTDEGQHYYEHCRQILAAVDNAEHSFQTGQERVAGPLRIASSGSFGRIQIAPRLRGFLQRYADVSIDLQLADENVDLVSEGIDIAVRIGELKDSSLVARQIGLTKRQVFAAPDYLEQFGVPATPDELRVHNCLVFNQLEHFGNWRFEHRREWIGVQVKGNVRSNNSESIREMVLSGLGISLSPSWLFREDLQAGRVVALLDGYTPASLPIHAVSPADRRQSARVRAFTDYLRDAFAMDSDVCLN</sequence>
<dbReference type="InterPro" id="IPR036390">
    <property type="entry name" value="WH_DNA-bd_sf"/>
</dbReference>
<dbReference type="AlphaFoldDB" id="A0A085UVG7"/>
<evidence type="ECO:0000256" key="4">
    <source>
        <dbReference type="ARBA" id="ARBA00023163"/>
    </source>
</evidence>
<evidence type="ECO:0000256" key="1">
    <source>
        <dbReference type="ARBA" id="ARBA00009437"/>
    </source>
</evidence>
<dbReference type="FunFam" id="1.10.10.10:FF:000001">
    <property type="entry name" value="LysR family transcriptional regulator"/>
    <property type="match status" value="1"/>
</dbReference>
<dbReference type="SUPFAM" id="SSF53850">
    <property type="entry name" value="Periplasmic binding protein-like II"/>
    <property type="match status" value="1"/>
</dbReference>
<protein>
    <submittedName>
        <fullName evidence="6">LysR family transcriptional regulator</fullName>
    </submittedName>
</protein>
<dbReference type="GO" id="GO:0003677">
    <property type="term" value="F:DNA binding"/>
    <property type="evidence" value="ECO:0007669"/>
    <property type="project" value="UniProtKB-KW"/>
</dbReference>
<dbReference type="Gene3D" id="1.10.10.10">
    <property type="entry name" value="Winged helix-like DNA-binding domain superfamily/Winged helix DNA-binding domain"/>
    <property type="match status" value="1"/>
</dbReference>
<dbReference type="InterPro" id="IPR005119">
    <property type="entry name" value="LysR_subst-bd"/>
</dbReference>